<comment type="caution">
    <text evidence="1">The sequence shown here is derived from an EMBL/GenBank/DDBJ whole genome shotgun (WGS) entry which is preliminary data.</text>
</comment>
<dbReference type="OrthoDB" id="3826869at2"/>
<dbReference type="Gene3D" id="3.30.70.100">
    <property type="match status" value="1"/>
</dbReference>
<dbReference type="AlphaFoldDB" id="A0A559JWK7"/>
<dbReference type="RefSeq" id="WP_144697622.1">
    <property type="nucleotide sequence ID" value="NZ_VNJJ01000001.1"/>
</dbReference>
<proteinExistence type="predicted"/>
<evidence type="ECO:0000313" key="2">
    <source>
        <dbReference type="Proteomes" id="UP000316330"/>
    </source>
</evidence>
<organism evidence="1 2">
    <name type="scientific">Cohnella terricola</name>
    <dbReference type="NCBI Taxonomy" id="1289167"/>
    <lineage>
        <taxon>Bacteria</taxon>
        <taxon>Bacillati</taxon>
        <taxon>Bacillota</taxon>
        <taxon>Bacilli</taxon>
        <taxon>Bacillales</taxon>
        <taxon>Paenibacillaceae</taxon>
        <taxon>Cohnella</taxon>
    </lineage>
</organism>
<sequence>MAAETRTFVYIAKLLPGKEALYRELHDRIPAQIELHLLEDGIVSLQIHRVGQELCMVIHRNPGKSVVDRNYDEELERWWQNETGQCFAAAWQPAELVYALSDQGRIET</sequence>
<name>A0A559JWK7_9BACL</name>
<gene>
    <name evidence="1" type="ORF">FPZ45_01370</name>
</gene>
<reference evidence="1 2" key="1">
    <citation type="submission" date="2019-07" db="EMBL/GenBank/DDBJ databases">
        <authorList>
            <person name="Kim J."/>
        </authorList>
    </citation>
    <scope>NUCLEOTIDE SEQUENCE [LARGE SCALE GENOMIC DNA]</scope>
    <source>
        <strain evidence="1 2">G13</strain>
    </source>
</reference>
<keyword evidence="2" id="KW-1185">Reference proteome</keyword>
<dbReference type="EMBL" id="VNJJ01000001">
    <property type="protein sequence ID" value="TVY04272.1"/>
    <property type="molecule type" value="Genomic_DNA"/>
</dbReference>
<accession>A0A559JWK7</accession>
<protein>
    <submittedName>
        <fullName evidence="1">L-rhamnose mutarotase</fullName>
    </submittedName>
</protein>
<evidence type="ECO:0000313" key="1">
    <source>
        <dbReference type="EMBL" id="TVY04272.1"/>
    </source>
</evidence>
<dbReference type="GO" id="GO:0016857">
    <property type="term" value="F:racemase and epimerase activity, acting on carbohydrates and derivatives"/>
    <property type="evidence" value="ECO:0007669"/>
    <property type="project" value="InterPro"/>
</dbReference>
<dbReference type="Proteomes" id="UP000316330">
    <property type="component" value="Unassembled WGS sequence"/>
</dbReference>
<dbReference type="InterPro" id="IPR008000">
    <property type="entry name" value="Rham/fucose_mutarotase"/>
</dbReference>
<dbReference type="SUPFAM" id="SSF54909">
    <property type="entry name" value="Dimeric alpha+beta barrel"/>
    <property type="match status" value="1"/>
</dbReference>
<dbReference type="InterPro" id="IPR011008">
    <property type="entry name" value="Dimeric_a/b-barrel"/>
</dbReference>
<dbReference type="Pfam" id="PF05336">
    <property type="entry name" value="rhaM"/>
    <property type="match status" value="1"/>
</dbReference>